<organism evidence="1 2">
    <name type="scientific">Scylla paramamosain</name>
    <name type="common">Mud crab</name>
    <dbReference type="NCBI Taxonomy" id="85552"/>
    <lineage>
        <taxon>Eukaryota</taxon>
        <taxon>Metazoa</taxon>
        <taxon>Ecdysozoa</taxon>
        <taxon>Arthropoda</taxon>
        <taxon>Crustacea</taxon>
        <taxon>Multicrustacea</taxon>
        <taxon>Malacostraca</taxon>
        <taxon>Eumalacostraca</taxon>
        <taxon>Eucarida</taxon>
        <taxon>Decapoda</taxon>
        <taxon>Pleocyemata</taxon>
        <taxon>Brachyura</taxon>
        <taxon>Eubrachyura</taxon>
        <taxon>Portunoidea</taxon>
        <taxon>Portunidae</taxon>
        <taxon>Portuninae</taxon>
        <taxon>Scylla</taxon>
    </lineage>
</organism>
<proteinExistence type="predicted"/>
<keyword evidence="2" id="KW-1185">Reference proteome</keyword>
<comment type="caution">
    <text evidence="1">The sequence shown here is derived from an EMBL/GenBank/DDBJ whole genome shotgun (WGS) entry which is preliminary data.</text>
</comment>
<evidence type="ECO:0000313" key="1">
    <source>
        <dbReference type="EMBL" id="KAK8381896.1"/>
    </source>
</evidence>
<accession>A0AAW0T395</accession>
<name>A0AAW0T395_SCYPA</name>
<dbReference type="Gene3D" id="3.40.50.300">
    <property type="entry name" value="P-loop containing nucleotide triphosphate hydrolases"/>
    <property type="match status" value="1"/>
</dbReference>
<sequence length="82" mass="8732">MEQVRAAMSPPLPGMGLGAGDEEGPLGIVEKEGVMNGVLTALQDKQVLVISGDTGFWKSTQVPQMILDQWVEEGQGGRLQHS</sequence>
<dbReference type="EMBL" id="JARAKH010000039">
    <property type="protein sequence ID" value="KAK8381896.1"/>
    <property type="molecule type" value="Genomic_DNA"/>
</dbReference>
<dbReference type="InterPro" id="IPR027417">
    <property type="entry name" value="P-loop_NTPase"/>
</dbReference>
<reference evidence="1 2" key="1">
    <citation type="submission" date="2023-03" db="EMBL/GenBank/DDBJ databases">
        <title>High-quality genome of Scylla paramamosain provides insights in environmental adaptation.</title>
        <authorList>
            <person name="Zhang L."/>
        </authorList>
    </citation>
    <scope>NUCLEOTIDE SEQUENCE [LARGE SCALE GENOMIC DNA]</scope>
    <source>
        <strain evidence="1">LZ_2023a</strain>
        <tissue evidence="1">Muscle</tissue>
    </source>
</reference>
<protein>
    <submittedName>
        <fullName evidence="1">Uncharacterized protein</fullName>
    </submittedName>
</protein>
<dbReference type="AlphaFoldDB" id="A0AAW0T395"/>
<gene>
    <name evidence="1" type="ORF">O3P69_015121</name>
</gene>
<dbReference type="Proteomes" id="UP001487740">
    <property type="component" value="Unassembled WGS sequence"/>
</dbReference>
<evidence type="ECO:0000313" key="2">
    <source>
        <dbReference type="Proteomes" id="UP001487740"/>
    </source>
</evidence>